<reference evidence="2" key="2">
    <citation type="submission" date="2023-06" db="EMBL/GenBank/DDBJ databases">
        <authorList>
            <consortium name="Lawrence Berkeley National Laboratory"/>
            <person name="Mondo S.J."/>
            <person name="Hensen N."/>
            <person name="Bonometti L."/>
            <person name="Westerberg I."/>
            <person name="Brannstrom I.O."/>
            <person name="Guillou S."/>
            <person name="Cros-Aarteil S."/>
            <person name="Calhoun S."/>
            <person name="Haridas S."/>
            <person name="Kuo A."/>
            <person name="Pangilinan J."/>
            <person name="Riley R."/>
            <person name="Labutti K."/>
            <person name="Andreopoulos B."/>
            <person name="Lipzen A."/>
            <person name="Chen C."/>
            <person name="Yanf M."/>
            <person name="Daum C."/>
            <person name="Ng V."/>
            <person name="Clum A."/>
            <person name="Steindorff A."/>
            <person name="Ohm R."/>
            <person name="Martin F."/>
            <person name="Silar P."/>
            <person name="Natvig D."/>
            <person name="Lalanne C."/>
            <person name="Gautier V."/>
            <person name="Ament-Velasquez S.L."/>
            <person name="Kruys A."/>
            <person name="Hutchinson M.I."/>
            <person name="Powell A.J."/>
            <person name="Barry K."/>
            <person name="Miller A.N."/>
            <person name="Grigoriev I.V."/>
            <person name="Debuchy R."/>
            <person name="Gladieux P."/>
            <person name="Thoren M.H."/>
            <person name="Johannesson H."/>
        </authorList>
    </citation>
    <scope>NUCLEOTIDE SEQUENCE</scope>
    <source>
        <strain evidence="2">CBS 333.67</strain>
    </source>
</reference>
<dbReference type="RefSeq" id="XP_062724460.1">
    <property type="nucleotide sequence ID" value="XM_062861545.1"/>
</dbReference>
<dbReference type="GeneID" id="87880374"/>
<evidence type="ECO:0000313" key="3">
    <source>
        <dbReference type="Proteomes" id="UP001273166"/>
    </source>
</evidence>
<organism evidence="2 3">
    <name type="scientific">Chaetomium strumarium</name>
    <dbReference type="NCBI Taxonomy" id="1170767"/>
    <lineage>
        <taxon>Eukaryota</taxon>
        <taxon>Fungi</taxon>
        <taxon>Dikarya</taxon>
        <taxon>Ascomycota</taxon>
        <taxon>Pezizomycotina</taxon>
        <taxon>Sordariomycetes</taxon>
        <taxon>Sordariomycetidae</taxon>
        <taxon>Sordariales</taxon>
        <taxon>Chaetomiaceae</taxon>
        <taxon>Chaetomium</taxon>
    </lineage>
</organism>
<sequence>MTFGDGVKALLDTYANCISLLKTFRRNRDEAPGASVGAQQRHSHLRKCLRSDRSLVERAYSSRVSESGKRFKKGDARAKTAVDRILKRLRNAIANLLRLSSRRDGLDLDYESLMSLSNASRVEAIKAIDSLSRRLGGPSRSSIASSLSESSSKRSSATRHKHKRGSSSNTRSSASRQDNATEQHDLQSQKPRTTAKEGKATSRQCKADDAERLRKGPPPLSVAPPKVRNAQPQTPIPRTTSPGVKAPKSAWANRISILSFSSGSTKLGEIPQRKWQSTMQYTATDVDGDEYNVRPMFPLKPYTVEVKERRFWGLFSRRREG</sequence>
<feature type="compositionally biased region" description="Low complexity" evidence="1">
    <location>
        <begin position="133"/>
        <end position="155"/>
    </location>
</feature>
<dbReference type="AlphaFoldDB" id="A0AAJ0GZL5"/>
<feature type="compositionally biased region" description="Low complexity" evidence="1">
    <location>
        <begin position="166"/>
        <end position="176"/>
    </location>
</feature>
<evidence type="ECO:0000313" key="2">
    <source>
        <dbReference type="EMBL" id="KAK3308680.1"/>
    </source>
</evidence>
<dbReference type="Proteomes" id="UP001273166">
    <property type="component" value="Unassembled WGS sequence"/>
</dbReference>
<feature type="compositionally biased region" description="Basic and acidic residues" evidence="1">
    <location>
        <begin position="194"/>
        <end position="214"/>
    </location>
</feature>
<proteinExistence type="predicted"/>
<evidence type="ECO:0000256" key="1">
    <source>
        <dbReference type="SAM" id="MobiDB-lite"/>
    </source>
</evidence>
<feature type="compositionally biased region" description="Basic residues" evidence="1">
    <location>
        <begin position="156"/>
        <end position="165"/>
    </location>
</feature>
<feature type="compositionally biased region" description="Polar residues" evidence="1">
    <location>
        <begin position="230"/>
        <end position="242"/>
    </location>
</feature>
<gene>
    <name evidence="2" type="ORF">B0T15DRAFT_115427</name>
</gene>
<comment type="caution">
    <text evidence="2">The sequence shown here is derived from an EMBL/GenBank/DDBJ whole genome shotgun (WGS) entry which is preliminary data.</text>
</comment>
<keyword evidence="3" id="KW-1185">Reference proteome</keyword>
<accession>A0AAJ0GZL5</accession>
<protein>
    <submittedName>
        <fullName evidence="2">Uncharacterized protein</fullName>
    </submittedName>
</protein>
<dbReference type="EMBL" id="JAUDZG010000002">
    <property type="protein sequence ID" value="KAK3308680.1"/>
    <property type="molecule type" value="Genomic_DNA"/>
</dbReference>
<reference evidence="2" key="1">
    <citation type="journal article" date="2023" name="Mol. Phylogenet. Evol.">
        <title>Genome-scale phylogeny and comparative genomics of the fungal order Sordariales.</title>
        <authorList>
            <person name="Hensen N."/>
            <person name="Bonometti L."/>
            <person name="Westerberg I."/>
            <person name="Brannstrom I.O."/>
            <person name="Guillou S."/>
            <person name="Cros-Aarteil S."/>
            <person name="Calhoun S."/>
            <person name="Haridas S."/>
            <person name="Kuo A."/>
            <person name="Mondo S."/>
            <person name="Pangilinan J."/>
            <person name="Riley R."/>
            <person name="LaButti K."/>
            <person name="Andreopoulos B."/>
            <person name="Lipzen A."/>
            <person name="Chen C."/>
            <person name="Yan M."/>
            <person name="Daum C."/>
            <person name="Ng V."/>
            <person name="Clum A."/>
            <person name="Steindorff A."/>
            <person name="Ohm R.A."/>
            <person name="Martin F."/>
            <person name="Silar P."/>
            <person name="Natvig D.O."/>
            <person name="Lalanne C."/>
            <person name="Gautier V."/>
            <person name="Ament-Velasquez S.L."/>
            <person name="Kruys A."/>
            <person name="Hutchinson M.I."/>
            <person name="Powell A.J."/>
            <person name="Barry K."/>
            <person name="Miller A.N."/>
            <person name="Grigoriev I.V."/>
            <person name="Debuchy R."/>
            <person name="Gladieux P."/>
            <person name="Hiltunen Thoren M."/>
            <person name="Johannesson H."/>
        </authorList>
    </citation>
    <scope>NUCLEOTIDE SEQUENCE</scope>
    <source>
        <strain evidence="2">CBS 333.67</strain>
    </source>
</reference>
<feature type="region of interest" description="Disordered" evidence="1">
    <location>
        <begin position="133"/>
        <end position="247"/>
    </location>
</feature>
<name>A0AAJ0GZL5_9PEZI</name>